<dbReference type="InterPro" id="IPR006140">
    <property type="entry name" value="D-isomer_DH_NAD-bd"/>
</dbReference>
<dbReference type="InterPro" id="IPR050857">
    <property type="entry name" value="D-2-hydroxyacid_DH"/>
</dbReference>
<dbReference type="GO" id="GO:0016616">
    <property type="term" value="F:oxidoreductase activity, acting on the CH-OH group of donors, NAD or NADP as acceptor"/>
    <property type="evidence" value="ECO:0007669"/>
    <property type="project" value="InterPro"/>
</dbReference>
<sequence length="315" mass="35739">MEQILLFNPSIHLAGITQLKKYATLHFIDYVNEQQVIDYINEHNITTIITRMEVVTDRMITDTSTLKVIAKNGIGIDNISPLAAEYGIDILNVPDGNINAVVEYVLGAIFLTAKKAIQHDKNVRTKQWQQRDIQLTEEVANKKILLIGFGNIAQKLAEKLFLFHLQVYAFDPYVSEAKMSFYNVKRVNQIHEVLADMDYVSIHVPLTEQTHHLLSDQEFNHFKKGAVLIHASRGGVVDEEALLRAIDKDIISQAVLDVSENEPSYREELRTNERIILTPHIAGVTEQSKMVSAQILADTIIQYHQGKKPYNLVNV</sequence>
<comment type="caution">
    <text evidence="7">The sequence shown here is derived from an EMBL/GenBank/DDBJ whole genome shotgun (WGS) entry which is preliminary data.</text>
</comment>
<evidence type="ECO:0000256" key="3">
    <source>
        <dbReference type="ARBA" id="ARBA00023027"/>
    </source>
</evidence>
<dbReference type="Pfam" id="PF00389">
    <property type="entry name" value="2-Hacid_dh"/>
    <property type="match status" value="1"/>
</dbReference>
<dbReference type="PANTHER" id="PTHR42789:SF1">
    <property type="entry name" value="D-ISOMER SPECIFIC 2-HYDROXYACID DEHYDROGENASE FAMILY PROTEIN (AFU_ORTHOLOGUE AFUA_6G10090)"/>
    <property type="match status" value="1"/>
</dbReference>
<keyword evidence="8" id="KW-1185">Reference proteome</keyword>
<feature type="domain" description="D-isomer specific 2-hydroxyacid dehydrogenase NAD-binding" evidence="6">
    <location>
        <begin position="107"/>
        <end position="282"/>
    </location>
</feature>
<evidence type="ECO:0000259" key="6">
    <source>
        <dbReference type="Pfam" id="PF02826"/>
    </source>
</evidence>
<evidence type="ECO:0000256" key="2">
    <source>
        <dbReference type="ARBA" id="ARBA00023002"/>
    </source>
</evidence>
<evidence type="ECO:0000256" key="1">
    <source>
        <dbReference type="ARBA" id="ARBA00005854"/>
    </source>
</evidence>
<evidence type="ECO:0000259" key="5">
    <source>
        <dbReference type="Pfam" id="PF00389"/>
    </source>
</evidence>
<keyword evidence="3" id="KW-0520">NAD</keyword>
<evidence type="ECO:0000313" key="8">
    <source>
        <dbReference type="Proteomes" id="UP000622653"/>
    </source>
</evidence>
<dbReference type="PANTHER" id="PTHR42789">
    <property type="entry name" value="D-ISOMER SPECIFIC 2-HYDROXYACID DEHYDROGENASE FAMILY PROTEIN (AFU_ORTHOLOGUE AFUA_6G10090)"/>
    <property type="match status" value="1"/>
</dbReference>
<dbReference type="SUPFAM" id="SSF52283">
    <property type="entry name" value="Formate/glycerate dehydrogenase catalytic domain-like"/>
    <property type="match status" value="1"/>
</dbReference>
<dbReference type="RefSeq" id="WP_194561899.1">
    <property type="nucleotide sequence ID" value="NZ_JADKPV010000001.1"/>
</dbReference>
<name>A0A8J7G9M8_9BACL</name>
<dbReference type="AlphaFoldDB" id="A0A8J7G9M8"/>
<organism evidence="7 8">
    <name type="scientific">Savagea serpentis</name>
    <dbReference type="NCBI Taxonomy" id="2785297"/>
    <lineage>
        <taxon>Bacteria</taxon>
        <taxon>Bacillati</taxon>
        <taxon>Bacillota</taxon>
        <taxon>Bacilli</taxon>
        <taxon>Bacillales</taxon>
        <taxon>Caryophanaceae</taxon>
        <taxon>Savagea</taxon>
    </lineage>
</organism>
<dbReference type="InterPro" id="IPR006139">
    <property type="entry name" value="D-isomer_2_OHA_DH_cat_dom"/>
</dbReference>
<evidence type="ECO:0000313" key="7">
    <source>
        <dbReference type="EMBL" id="MBF4500460.1"/>
    </source>
</evidence>
<dbReference type="InterPro" id="IPR036291">
    <property type="entry name" value="NAD(P)-bd_dom_sf"/>
</dbReference>
<dbReference type="EMBL" id="JADKPV010000001">
    <property type="protein sequence ID" value="MBF4500460.1"/>
    <property type="molecule type" value="Genomic_DNA"/>
</dbReference>
<keyword evidence="2 4" id="KW-0560">Oxidoreductase</keyword>
<proteinExistence type="inferred from homology"/>
<evidence type="ECO:0008006" key="9">
    <source>
        <dbReference type="Google" id="ProtNLM"/>
    </source>
</evidence>
<dbReference type="Proteomes" id="UP000622653">
    <property type="component" value="Unassembled WGS sequence"/>
</dbReference>
<protein>
    <recommendedName>
        <fullName evidence="9">Hydroxyacid dehydrogenase</fullName>
    </recommendedName>
</protein>
<dbReference type="Gene3D" id="3.40.50.720">
    <property type="entry name" value="NAD(P)-binding Rossmann-like Domain"/>
    <property type="match status" value="2"/>
</dbReference>
<dbReference type="Pfam" id="PF02826">
    <property type="entry name" value="2-Hacid_dh_C"/>
    <property type="match status" value="1"/>
</dbReference>
<feature type="domain" description="D-isomer specific 2-hydroxyacid dehydrogenase catalytic" evidence="5">
    <location>
        <begin position="5"/>
        <end position="314"/>
    </location>
</feature>
<accession>A0A8J7G9M8</accession>
<dbReference type="SUPFAM" id="SSF51735">
    <property type="entry name" value="NAD(P)-binding Rossmann-fold domains"/>
    <property type="match status" value="1"/>
</dbReference>
<evidence type="ECO:0000256" key="4">
    <source>
        <dbReference type="RuleBase" id="RU003719"/>
    </source>
</evidence>
<dbReference type="GO" id="GO:0051287">
    <property type="term" value="F:NAD binding"/>
    <property type="evidence" value="ECO:0007669"/>
    <property type="project" value="InterPro"/>
</dbReference>
<reference evidence="7" key="1">
    <citation type="submission" date="2020-11" db="EMBL/GenBank/DDBJ databases">
        <title>Multidrug resistant novel bacterium Savagea serpentis sp. nov., isolated from the scats of a vine snake (Ahaetulla nasuta).</title>
        <authorList>
            <person name="Venkata Ramana V."/>
            <person name="Vikas Patil S."/>
            <person name="Yogita Lugani V."/>
        </authorList>
    </citation>
    <scope>NUCLEOTIDE SEQUENCE</scope>
    <source>
        <strain evidence="7">SN6</strain>
    </source>
</reference>
<comment type="similarity">
    <text evidence="1 4">Belongs to the D-isomer specific 2-hydroxyacid dehydrogenase family.</text>
</comment>
<gene>
    <name evidence="7" type="ORF">IRY55_03705</name>
</gene>